<gene>
    <name evidence="1" type="ORF">MetexDRAFT_6153</name>
</gene>
<protein>
    <submittedName>
        <fullName evidence="1">Uncharacterized protein</fullName>
    </submittedName>
</protein>
<name>H1KU40_METEX</name>
<evidence type="ECO:0000313" key="1">
    <source>
        <dbReference type="EMBL" id="EHP83391.1"/>
    </source>
</evidence>
<dbReference type="EMBL" id="AGJK01000370">
    <property type="protein sequence ID" value="EHP83391.1"/>
    <property type="molecule type" value="Genomic_DNA"/>
</dbReference>
<dbReference type="AlphaFoldDB" id="H1KU40"/>
<accession>H1KU40</accession>
<evidence type="ECO:0000313" key="2">
    <source>
        <dbReference type="Proteomes" id="UP000004382"/>
    </source>
</evidence>
<dbReference type="Proteomes" id="UP000004382">
    <property type="component" value="Unassembled WGS sequence"/>
</dbReference>
<proteinExistence type="predicted"/>
<feature type="non-terminal residue" evidence="1">
    <location>
        <position position="1"/>
    </location>
</feature>
<comment type="caution">
    <text evidence="1">The sequence shown here is derived from an EMBL/GenBank/DDBJ whole genome shotgun (WGS) entry which is preliminary data.</text>
</comment>
<organism evidence="1 2">
    <name type="scientific">Methylorubrum extorquens DSM 13060</name>
    <dbReference type="NCBI Taxonomy" id="882800"/>
    <lineage>
        <taxon>Bacteria</taxon>
        <taxon>Pseudomonadati</taxon>
        <taxon>Pseudomonadota</taxon>
        <taxon>Alphaproteobacteria</taxon>
        <taxon>Hyphomicrobiales</taxon>
        <taxon>Methylobacteriaceae</taxon>
        <taxon>Methylorubrum</taxon>
    </lineage>
</organism>
<reference evidence="1 2" key="1">
    <citation type="submission" date="2011-09" db="EMBL/GenBank/DDBJ databases">
        <title>The draft genome of Methylobacterium extorquens DSM 13060.</title>
        <authorList>
            <consortium name="US DOE Joint Genome Institute (JGI-PGF)"/>
            <person name="Lucas S."/>
            <person name="Han J."/>
            <person name="Lapidus A."/>
            <person name="Cheng J.-F."/>
            <person name="Goodwin L."/>
            <person name="Pitluck S."/>
            <person name="Peters L."/>
            <person name="Land M.L."/>
            <person name="Hauser L."/>
            <person name="Koskimaki J."/>
            <person name="Halonen O."/>
            <person name="Pirttila A."/>
            <person name="Frank C."/>
            <person name="Woyke T.J."/>
        </authorList>
    </citation>
    <scope>NUCLEOTIDE SEQUENCE [LARGE SCALE GENOMIC DNA]</scope>
    <source>
        <strain evidence="1 2">DSM 13060</strain>
    </source>
</reference>
<sequence precursor="true">AATAAAAVTTTTAAEAVAAGATAAAEAVTTARGQFIGPTRLGTTLVEAALLRPPEITTTSH</sequence>